<protein>
    <submittedName>
        <fullName evidence="1">Uncharacterized protein</fullName>
    </submittedName>
</protein>
<name>A0A5K8AH48_9BACT</name>
<proteinExistence type="predicted"/>
<organism evidence="1 2">
    <name type="scientific">Desulfosarcina ovata subsp. ovata</name>
    <dbReference type="NCBI Taxonomy" id="2752305"/>
    <lineage>
        <taxon>Bacteria</taxon>
        <taxon>Pseudomonadati</taxon>
        <taxon>Thermodesulfobacteriota</taxon>
        <taxon>Desulfobacteria</taxon>
        <taxon>Desulfobacterales</taxon>
        <taxon>Desulfosarcinaceae</taxon>
        <taxon>Desulfosarcina</taxon>
    </lineage>
</organism>
<dbReference type="Proteomes" id="UP000422108">
    <property type="component" value="Chromosome"/>
</dbReference>
<sequence>MPDEISKNILKKNMENGWTEKPWIYKQNGEKIYTEFQNMKIAIPYYEYHYKWHRRAFMDTSPFRPPECCLYQSLFIKEGNFVFVLNKQKKCDTNPPQHIGIPEAFNIEKYINCVFIVGASNEYMINYQDNYSGTMIICASNESERNKIIAALLSLNVKY</sequence>
<dbReference type="EMBL" id="AP021879">
    <property type="protein sequence ID" value="BBO91977.1"/>
    <property type="molecule type" value="Genomic_DNA"/>
</dbReference>
<keyword evidence="2" id="KW-1185">Reference proteome</keyword>
<evidence type="ECO:0000313" key="2">
    <source>
        <dbReference type="Proteomes" id="UP000422108"/>
    </source>
</evidence>
<evidence type="ECO:0000313" key="1">
    <source>
        <dbReference type="EMBL" id="BBO91977.1"/>
    </source>
</evidence>
<dbReference type="AlphaFoldDB" id="A0A5K8AH48"/>
<accession>A0A5K8AH48</accession>
<gene>
    <name evidence="1" type="ORF">DSCOOX_51570</name>
</gene>
<reference evidence="1 2" key="1">
    <citation type="submission" date="2019-11" db="EMBL/GenBank/DDBJ databases">
        <title>Comparative genomics of hydrocarbon-degrading Desulfosarcina strains.</title>
        <authorList>
            <person name="Watanabe M."/>
            <person name="Kojima H."/>
            <person name="Fukui M."/>
        </authorList>
    </citation>
    <scope>NUCLEOTIDE SEQUENCE [LARGE SCALE GENOMIC DNA]</scope>
    <source>
        <strain evidence="2">oXyS1</strain>
    </source>
</reference>